<keyword evidence="1" id="KW-0378">Hydrolase</keyword>
<dbReference type="InterPro" id="IPR001661">
    <property type="entry name" value="Glyco_hydro_37"/>
</dbReference>
<dbReference type="InterPro" id="IPR008928">
    <property type="entry name" value="6-hairpin_glycosidase_sf"/>
</dbReference>
<reference evidence="3 4" key="1">
    <citation type="submission" date="2017-08" db="EMBL/GenBank/DDBJ databases">
        <title>The strain WRN001 was isolated from Binhai saline alkaline soil, Tianjin, China.</title>
        <authorList>
            <person name="Liu D."/>
            <person name="Zhang G."/>
        </authorList>
    </citation>
    <scope>NUCLEOTIDE SEQUENCE [LARGE SCALE GENOMIC DNA]</scope>
    <source>
        <strain evidence="3 4">WN019</strain>
    </source>
</reference>
<dbReference type="PROSITE" id="PS00927">
    <property type="entry name" value="TREHALASE_1"/>
    <property type="match status" value="1"/>
</dbReference>
<dbReference type="GO" id="GO:0005993">
    <property type="term" value="P:trehalose catabolic process"/>
    <property type="evidence" value="ECO:0007669"/>
    <property type="project" value="TreeGrafter"/>
</dbReference>
<dbReference type="GO" id="GO:0004555">
    <property type="term" value="F:alpha,alpha-trehalase activity"/>
    <property type="evidence" value="ECO:0007669"/>
    <property type="project" value="InterPro"/>
</dbReference>
<proteinExistence type="predicted"/>
<protein>
    <submittedName>
        <fullName evidence="3">Trehalase</fullName>
    </submittedName>
</protein>
<dbReference type="PROSITE" id="PS00928">
    <property type="entry name" value="TREHALASE_2"/>
    <property type="match status" value="1"/>
</dbReference>
<dbReference type="PRINTS" id="PR00744">
    <property type="entry name" value="GLHYDRLASE37"/>
</dbReference>
<gene>
    <name evidence="3" type="ORF">CK500_03385</name>
</gene>
<dbReference type="InterPro" id="IPR012341">
    <property type="entry name" value="6hp_glycosidase-like_sf"/>
</dbReference>
<dbReference type="Gene3D" id="1.50.10.10">
    <property type="match status" value="1"/>
</dbReference>
<evidence type="ECO:0000256" key="1">
    <source>
        <dbReference type="ARBA" id="ARBA00022801"/>
    </source>
</evidence>
<evidence type="ECO:0000313" key="3">
    <source>
        <dbReference type="EMBL" id="PAU84569.1"/>
    </source>
</evidence>
<dbReference type="AlphaFoldDB" id="A0A2A2FJ08"/>
<dbReference type="SUPFAM" id="SSF48208">
    <property type="entry name" value="Six-hairpin glycosidases"/>
    <property type="match status" value="1"/>
</dbReference>
<keyword evidence="2" id="KW-0326">Glycosidase</keyword>
<dbReference type="PANTHER" id="PTHR23403:SF1">
    <property type="entry name" value="TREHALASE"/>
    <property type="match status" value="1"/>
</dbReference>
<accession>A0A2A2FJ08</accession>
<sequence>MSSGLFDYSNFPQISGELFRAVQRRDLFDDDKRIVDAEPRASPDLVFERYLARRDDPDFDLASFVDDQFKLPEPVGASPDLAASRSMAEHVSSLWGALTRTFEDAGGAGSTLVGLPNPHVVPGGRFREMYYWDSYFTAEGLAAADRTDLVAGMAGNIASLIDRFGFVPLGNRAYYDSRSQVPLFYRMLRVLEREEGFDAVEPHVGALRTEHGFWMDGRDRVADAEGAAAHRRTVGLPAGAVLNRYWDDRARPRPESHLEDRRVADRVPVDDRPALFRNLRAACESGWDFSSRWLAGDDLTSIRTTELVPVDLNAVLFGMESALAEWLPRVGSPEAGERYADLAARRRTAINRYCWDPDAGFYVDYAWVDGRPSERLTLAGVVPLFTGAATPDRAAAVADRLRDDFLRPGGLVTTLEDTGEQWDAPNGWAPLQWMAVAGLRRYGHDALADEIAGRWLDLVRSSFEETGRMAEKYDVRSVGEAADPGEYDLQYGFGWTNGVVTALSAGQ</sequence>
<dbReference type="EMBL" id="NSKC01000002">
    <property type="protein sequence ID" value="PAU84569.1"/>
    <property type="molecule type" value="Genomic_DNA"/>
</dbReference>
<evidence type="ECO:0000256" key="2">
    <source>
        <dbReference type="ARBA" id="ARBA00023295"/>
    </source>
</evidence>
<dbReference type="Proteomes" id="UP000218083">
    <property type="component" value="Unassembled WGS sequence"/>
</dbReference>
<dbReference type="PANTHER" id="PTHR23403">
    <property type="entry name" value="TREHALASE"/>
    <property type="match status" value="1"/>
</dbReference>
<dbReference type="OrthoDB" id="197041at2157"/>
<dbReference type="Pfam" id="PF01204">
    <property type="entry name" value="Trehalase"/>
    <property type="match status" value="1"/>
</dbReference>
<comment type="caution">
    <text evidence="3">The sequence shown here is derived from an EMBL/GenBank/DDBJ whole genome shotgun (WGS) entry which is preliminary data.</text>
</comment>
<dbReference type="InterPro" id="IPR018232">
    <property type="entry name" value="Glyco_hydro_37_CS"/>
</dbReference>
<evidence type="ECO:0000313" key="4">
    <source>
        <dbReference type="Proteomes" id="UP000218083"/>
    </source>
</evidence>
<dbReference type="RefSeq" id="WP_095635845.1">
    <property type="nucleotide sequence ID" value="NZ_NSKC01000002.1"/>
</dbReference>
<organism evidence="3 4">
    <name type="scientific">Halorubrum salipaludis</name>
    <dbReference type="NCBI Taxonomy" id="2032630"/>
    <lineage>
        <taxon>Archaea</taxon>
        <taxon>Methanobacteriati</taxon>
        <taxon>Methanobacteriota</taxon>
        <taxon>Stenosarchaea group</taxon>
        <taxon>Halobacteria</taxon>
        <taxon>Halobacteriales</taxon>
        <taxon>Haloferacaceae</taxon>
        <taxon>Halorubrum</taxon>
    </lineage>
</organism>
<name>A0A2A2FJ08_9EURY</name>
<keyword evidence="4" id="KW-1185">Reference proteome</keyword>